<protein>
    <submittedName>
        <fullName evidence="1">Uncharacterized protein</fullName>
    </submittedName>
</protein>
<reference evidence="1 2" key="1">
    <citation type="submission" date="2019-10" db="EMBL/GenBank/DDBJ databases">
        <title>Bacillus aerolatum sp. nov., isolated from bioaerosol of sport playgrounds.</title>
        <authorList>
            <person name="Chen P."/>
            <person name="Zhang G."/>
        </authorList>
    </citation>
    <scope>NUCLEOTIDE SEQUENCE [LARGE SCALE GENOMIC DNA]</scope>
    <source>
        <strain evidence="1 2">CX253</strain>
    </source>
</reference>
<evidence type="ECO:0000313" key="2">
    <source>
        <dbReference type="Proteomes" id="UP000429595"/>
    </source>
</evidence>
<name>A0A6I1FEX8_9BACI</name>
<organism evidence="1 2">
    <name type="scientific">Bacillus aerolatus</name>
    <dbReference type="NCBI Taxonomy" id="2653354"/>
    <lineage>
        <taxon>Bacteria</taxon>
        <taxon>Bacillati</taxon>
        <taxon>Bacillota</taxon>
        <taxon>Bacilli</taxon>
        <taxon>Bacillales</taxon>
        <taxon>Bacillaceae</taxon>
        <taxon>Bacillus</taxon>
    </lineage>
</organism>
<gene>
    <name evidence="1" type="ORF">F9802_09895</name>
</gene>
<proteinExistence type="predicted"/>
<dbReference type="EMBL" id="WEIO01000005">
    <property type="protein sequence ID" value="KAB7706506.1"/>
    <property type="molecule type" value="Genomic_DNA"/>
</dbReference>
<keyword evidence="2" id="KW-1185">Reference proteome</keyword>
<dbReference type="AlphaFoldDB" id="A0A6I1FEX8"/>
<sequence length="73" mass="8433">MSEEGERISVQKTIRKTDFVPHEEAYFQSIAALVHDHINGQAGHSRLFFFPNFPHNLSIDSFLLINIRKLLPI</sequence>
<evidence type="ECO:0000313" key="1">
    <source>
        <dbReference type="EMBL" id="KAB7706506.1"/>
    </source>
</evidence>
<comment type="caution">
    <text evidence="1">The sequence shown here is derived from an EMBL/GenBank/DDBJ whole genome shotgun (WGS) entry which is preliminary data.</text>
</comment>
<dbReference type="Proteomes" id="UP000429595">
    <property type="component" value="Unassembled WGS sequence"/>
</dbReference>
<accession>A0A6I1FEX8</accession>
<dbReference type="RefSeq" id="WP_152151459.1">
    <property type="nucleotide sequence ID" value="NZ_WEIO01000005.1"/>
</dbReference>